<dbReference type="Proteomes" id="UP000467164">
    <property type="component" value="Chromosome"/>
</dbReference>
<sequence>MNVIDIPQVDLGTEATISPDVDNAGEHLKTWSRATGIVLDVNGQVEVSAGGQIEVSTPGGSS</sequence>
<dbReference type="AlphaFoldDB" id="A0A7I7LHG6"/>
<dbReference type="EMBL" id="AP022572">
    <property type="protein sequence ID" value="BBX59278.1"/>
    <property type="molecule type" value="Genomic_DNA"/>
</dbReference>
<reference evidence="1 2" key="1">
    <citation type="journal article" date="2019" name="Emerg. Microbes Infect.">
        <title>Comprehensive subspecies identification of 175 nontuberculous mycobacteria species based on 7547 genomic profiles.</title>
        <authorList>
            <person name="Matsumoto Y."/>
            <person name="Kinjo T."/>
            <person name="Motooka D."/>
            <person name="Nabeya D."/>
            <person name="Jung N."/>
            <person name="Uechi K."/>
            <person name="Horii T."/>
            <person name="Iida T."/>
            <person name="Fujita J."/>
            <person name="Nakamura S."/>
        </authorList>
    </citation>
    <scope>NUCLEOTIDE SEQUENCE [LARGE SCALE GENOMIC DNA]</scope>
    <source>
        <strain evidence="1 2">JCM 12657</strain>
    </source>
</reference>
<evidence type="ECO:0000313" key="1">
    <source>
        <dbReference type="EMBL" id="BBX59278.1"/>
    </source>
</evidence>
<gene>
    <name evidence="1" type="ORF">MSHO_46230</name>
</gene>
<name>A0A7I7LHG6_9MYCO</name>
<evidence type="ECO:0000313" key="2">
    <source>
        <dbReference type="Proteomes" id="UP000467164"/>
    </source>
</evidence>
<dbReference type="KEGG" id="msho:MSHO_46230"/>
<keyword evidence="2" id="KW-1185">Reference proteome</keyword>
<accession>A0A7I7LHG6</accession>
<proteinExistence type="predicted"/>
<organism evidence="1 2">
    <name type="scientific">Mycobacterium shottsii</name>
    <dbReference type="NCBI Taxonomy" id="133549"/>
    <lineage>
        <taxon>Bacteria</taxon>
        <taxon>Bacillati</taxon>
        <taxon>Actinomycetota</taxon>
        <taxon>Actinomycetes</taxon>
        <taxon>Mycobacteriales</taxon>
        <taxon>Mycobacteriaceae</taxon>
        <taxon>Mycobacterium</taxon>
        <taxon>Mycobacterium ulcerans group</taxon>
    </lineage>
</organism>
<protein>
    <submittedName>
        <fullName evidence="1">Uncharacterized protein</fullName>
    </submittedName>
</protein>